<feature type="compositionally biased region" description="Low complexity" evidence="1">
    <location>
        <begin position="250"/>
        <end position="261"/>
    </location>
</feature>
<dbReference type="AlphaFoldDB" id="A0AAV9WY31"/>
<dbReference type="Proteomes" id="UP001365542">
    <property type="component" value="Unassembled WGS sequence"/>
</dbReference>
<dbReference type="EMBL" id="JAVHJO010000015">
    <property type="protein sequence ID" value="KAK6527568.1"/>
    <property type="molecule type" value="Genomic_DNA"/>
</dbReference>
<keyword evidence="2" id="KW-0732">Signal</keyword>
<evidence type="ECO:0000256" key="1">
    <source>
        <dbReference type="SAM" id="MobiDB-lite"/>
    </source>
</evidence>
<feature type="region of interest" description="Disordered" evidence="1">
    <location>
        <begin position="47"/>
        <end position="86"/>
    </location>
</feature>
<reference evidence="3 4" key="1">
    <citation type="submission" date="2019-10" db="EMBL/GenBank/DDBJ databases">
        <authorList>
            <person name="Palmer J.M."/>
        </authorList>
    </citation>
    <scope>NUCLEOTIDE SEQUENCE [LARGE SCALE GENOMIC DNA]</scope>
    <source>
        <strain evidence="3 4">TWF694</strain>
    </source>
</reference>
<comment type="caution">
    <text evidence="3">The sequence shown here is derived from an EMBL/GenBank/DDBJ whole genome shotgun (WGS) entry which is preliminary data.</text>
</comment>
<feature type="compositionally biased region" description="Basic residues" evidence="1">
    <location>
        <begin position="69"/>
        <end position="86"/>
    </location>
</feature>
<feature type="signal peptide" evidence="2">
    <location>
        <begin position="1"/>
        <end position="16"/>
    </location>
</feature>
<feature type="compositionally biased region" description="Basic and acidic residues" evidence="1">
    <location>
        <begin position="297"/>
        <end position="307"/>
    </location>
</feature>
<feature type="compositionally biased region" description="Polar residues" evidence="1">
    <location>
        <begin position="273"/>
        <end position="290"/>
    </location>
</feature>
<accession>A0AAV9WY31</accession>
<evidence type="ECO:0000313" key="3">
    <source>
        <dbReference type="EMBL" id="KAK6527568.1"/>
    </source>
</evidence>
<feature type="chain" id="PRO_5044024290" evidence="2">
    <location>
        <begin position="17"/>
        <end position="373"/>
    </location>
</feature>
<sequence length="373" mass="39318">MKVSTYILLFAAAATAIPTMPTNSDSTLVLRSDTLGGSPIHVNDLSARAQRKLQPKRPKPKGQPQRQRGGQRNRKSNSKPFFSRRTKGKFVAFRNTVFKEVKKEVTTRGGEMKKEVLDAAQHDGTKFLVNQIHSIFGNKEESTEDSGSTDDTGSTDGTNGSGSTDGTEEPATGSEGGETTPAEGETPPAEGQAPAEGQTPAEGQPAEAPAEGQVAQAPPAEGGSQAPMERRQAVNHSQVSPTVPRPTPAHPAAVHPTPVRPSTGAHSAPAHPNSAQPVPSGTKPTAQPSGPATAAKQNERQDLSPEVVKTEIVNELRTSKAVPDAMLVKIASLPATVIKSIFEMDESQYGPALEIALARAPKTFYNKMLGIHS</sequence>
<keyword evidence="4" id="KW-1185">Reference proteome</keyword>
<organism evidence="3 4">
    <name type="scientific">Orbilia ellipsospora</name>
    <dbReference type="NCBI Taxonomy" id="2528407"/>
    <lineage>
        <taxon>Eukaryota</taxon>
        <taxon>Fungi</taxon>
        <taxon>Dikarya</taxon>
        <taxon>Ascomycota</taxon>
        <taxon>Pezizomycotina</taxon>
        <taxon>Orbiliomycetes</taxon>
        <taxon>Orbiliales</taxon>
        <taxon>Orbiliaceae</taxon>
        <taxon>Orbilia</taxon>
    </lineage>
</organism>
<feature type="compositionally biased region" description="Low complexity" evidence="1">
    <location>
        <begin position="149"/>
        <end position="213"/>
    </location>
</feature>
<proteinExistence type="predicted"/>
<feature type="compositionally biased region" description="Basic residues" evidence="1">
    <location>
        <begin position="49"/>
        <end position="60"/>
    </location>
</feature>
<protein>
    <submittedName>
        <fullName evidence="3">Uncharacterized protein</fullName>
    </submittedName>
</protein>
<name>A0AAV9WY31_9PEZI</name>
<evidence type="ECO:0000256" key="2">
    <source>
        <dbReference type="SAM" id="SignalP"/>
    </source>
</evidence>
<feature type="region of interest" description="Disordered" evidence="1">
    <location>
        <begin position="138"/>
        <end position="307"/>
    </location>
</feature>
<gene>
    <name evidence="3" type="ORF">TWF694_004552</name>
</gene>
<evidence type="ECO:0000313" key="4">
    <source>
        <dbReference type="Proteomes" id="UP001365542"/>
    </source>
</evidence>